<protein>
    <submittedName>
        <fullName evidence="1">Uncharacterized protein</fullName>
    </submittedName>
</protein>
<organism evidence="1 2">
    <name type="scientific">Colletotrichum orchidophilum</name>
    <dbReference type="NCBI Taxonomy" id="1209926"/>
    <lineage>
        <taxon>Eukaryota</taxon>
        <taxon>Fungi</taxon>
        <taxon>Dikarya</taxon>
        <taxon>Ascomycota</taxon>
        <taxon>Pezizomycotina</taxon>
        <taxon>Sordariomycetes</taxon>
        <taxon>Hypocreomycetidae</taxon>
        <taxon>Glomerellales</taxon>
        <taxon>Glomerellaceae</taxon>
        <taxon>Colletotrichum</taxon>
    </lineage>
</organism>
<dbReference type="AlphaFoldDB" id="A0A1G4B694"/>
<evidence type="ECO:0000313" key="2">
    <source>
        <dbReference type="Proteomes" id="UP000176998"/>
    </source>
</evidence>
<dbReference type="Proteomes" id="UP000176998">
    <property type="component" value="Unassembled WGS sequence"/>
</dbReference>
<name>A0A1G4B694_9PEZI</name>
<dbReference type="EMBL" id="MJBS01000065">
    <property type="protein sequence ID" value="OHE96812.1"/>
    <property type="molecule type" value="Genomic_DNA"/>
</dbReference>
<comment type="caution">
    <text evidence="1">The sequence shown here is derived from an EMBL/GenBank/DDBJ whole genome shotgun (WGS) entry which is preliminary data.</text>
</comment>
<accession>A0A1G4B694</accession>
<dbReference type="RefSeq" id="XP_022473968.1">
    <property type="nucleotide sequence ID" value="XM_022619593.1"/>
</dbReference>
<proteinExistence type="predicted"/>
<keyword evidence="2" id="KW-1185">Reference proteome</keyword>
<evidence type="ECO:0000313" key="1">
    <source>
        <dbReference type="EMBL" id="OHE96812.1"/>
    </source>
</evidence>
<gene>
    <name evidence="1" type="ORF">CORC01_07958</name>
</gene>
<reference evidence="1 2" key="1">
    <citation type="submission" date="2016-09" db="EMBL/GenBank/DDBJ databases">
        <authorList>
            <person name="Capua I."/>
            <person name="De Benedictis P."/>
            <person name="Joannis T."/>
            <person name="Lombin L.H."/>
            <person name="Cattoli G."/>
        </authorList>
    </citation>
    <scope>NUCLEOTIDE SEQUENCE [LARGE SCALE GENOMIC DNA]</scope>
    <source>
        <strain evidence="1 2">IMI 309357</strain>
    </source>
</reference>
<sequence length="65" mass="7316">MSIGESRTVSACRYWPPRRSFCCLWRSSSTPQTLTTTILSSRGHWGVHCHPTSPVVCSIEPVIRL</sequence>
<dbReference type="GeneID" id="34561103"/>